<sequence length="218" mass="24583">MQRSNTRDQIKERQEAISAAEASVERMHGLASELRTLAGDIEEKKLRLDKLKADLKNGNFDERLNEKSSKARGMEDKRDVLNSELRGLSLQADSRARLDIKRSETKSKKAEVQNILDMCKSKFRKLVGAEPRAETMEREIDRISREKDQELGEAEEEAATANKNLQHSETMLSQAKSQAKTKRDELKAAEKRLKDVTGGVGLEEALKEAQSEIADLSM</sequence>
<comment type="caution">
    <text evidence="1">The sequence shown here is derived from an EMBL/GenBank/DDBJ whole genome shotgun (WGS) entry which is preliminary data.</text>
</comment>
<organism evidence="1 2">
    <name type="scientific">Hygrophoropsis aurantiaca</name>
    <dbReference type="NCBI Taxonomy" id="72124"/>
    <lineage>
        <taxon>Eukaryota</taxon>
        <taxon>Fungi</taxon>
        <taxon>Dikarya</taxon>
        <taxon>Basidiomycota</taxon>
        <taxon>Agaricomycotina</taxon>
        <taxon>Agaricomycetes</taxon>
        <taxon>Agaricomycetidae</taxon>
        <taxon>Boletales</taxon>
        <taxon>Coniophorineae</taxon>
        <taxon>Hygrophoropsidaceae</taxon>
        <taxon>Hygrophoropsis</taxon>
    </lineage>
</organism>
<evidence type="ECO:0000313" key="1">
    <source>
        <dbReference type="EMBL" id="KAH7915853.1"/>
    </source>
</evidence>
<gene>
    <name evidence="1" type="ORF">BJ138DRAFT_881107</name>
</gene>
<accession>A0ACB8ASW2</accession>
<dbReference type="Proteomes" id="UP000790377">
    <property type="component" value="Unassembled WGS sequence"/>
</dbReference>
<reference evidence="1" key="1">
    <citation type="journal article" date="2021" name="New Phytol.">
        <title>Evolutionary innovations through gain and loss of genes in the ectomycorrhizal Boletales.</title>
        <authorList>
            <person name="Wu G."/>
            <person name="Miyauchi S."/>
            <person name="Morin E."/>
            <person name="Kuo A."/>
            <person name="Drula E."/>
            <person name="Varga T."/>
            <person name="Kohler A."/>
            <person name="Feng B."/>
            <person name="Cao Y."/>
            <person name="Lipzen A."/>
            <person name="Daum C."/>
            <person name="Hundley H."/>
            <person name="Pangilinan J."/>
            <person name="Johnson J."/>
            <person name="Barry K."/>
            <person name="LaButti K."/>
            <person name="Ng V."/>
            <person name="Ahrendt S."/>
            <person name="Min B."/>
            <person name="Choi I.G."/>
            <person name="Park H."/>
            <person name="Plett J.M."/>
            <person name="Magnuson J."/>
            <person name="Spatafora J.W."/>
            <person name="Nagy L.G."/>
            <person name="Henrissat B."/>
            <person name="Grigoriev I.V."/>
            <person name="Yang Z.L."/>
            <person name="Xu J."/>
            <person name="Martin F.M."/>
        </authorList>
    </citation>
    <scope>NUCLEOTIDE SEQUENCE</scope>
    <source>
        <strain evidence="1">ATCC 28755</strain>
    </source>
</reference>
<evidence type="ECO:0000313" key="2">
    <source>
        <dbReference type="Proteomes" id="UP000790377"/>
    </source>
</evidence>
<proteinExistence type="predicted"/>
<protein>
    <submittedName>
        <fullName evidence="1">Uncharacterized protein</fullName>
    </submittedName>
</protein>
<keyword evidence="2" id="KW-1185">Reference proteome</keyword>
<name>A0ACB8ASW2_9AGAM</name>
<dbReference type="EMBL" id="MU267596">
    <property type="protein sequence ID" value="KAH7915853.1"/>
    <property type="molecule type" value="Genomic_DNA"/>
</dbReference>